<evidence type="ECO:0000256" key="5">
    <source>
        <dbReference type="ARBA" id="ARBA00022840"/>
    </source>
</evidence>
<proteinExistence type="inferred from homology"/>
<sequence>FYIKIYISKMMYHPTVLSDNEDFDVVNSSSDDSDTEGVKIKKRKVSKNNEFNAGFSFNVDDRRVIKDDMDGLKKYLKNSRISTLQEKIDKERLKNKKSEMQLVKDLSEYKEDEDDLVQEMDDVLDSVKIKEVKKKKKSSNNDFFDESTQKKLAEDKSLGITSFHDMDLSKPLQKAVNNLGFIEPTPIQGACIPVALSGKDICACSSTGTGKTAAFMLPILERLLFKPITKENCIRVLVLCPTRELAIQVYQVTRKLGEFSNVNVCLLAGGLDVKKQENSVLENPDILIATPGRLIDLVKKVDGLTLKKIEVLVLDEADRMLEEAFADQMKELINLCGKKRQTMLFSATMTEEIEDLVKMSLDKPVKLFINENTKTATNLSQEFIRIREGQEDNREAIVSALVTRNFINHTIIFVPTKKECRRLHIILGLLGVKGGQLHGNMNQTQRVLALNDFKNEKIDVLVSTDLASRGLDIENVTTVINFKMPKDIKIYVHRVGRTARAGKSGRSISLVGESERKLLKTIIKSNQNGSLKQRNVSSIVIEAYKKRIDSLENSIKRIDEMEKAEKEIEESTKKVEESEKKLADDGISNDSDN</sequence>
<dbReference type="EC" id="3.6.4.13" evidence="1"/>
<keyword evidence="3 7" id="KW-0378">Hydrolase</keyword>
<evidence type="ECO:0000259" key="9">
    <source>
        <dbReference type="PROSITE" id="PS51192"/>
    </source>
</evidence>
<dbReference type="InterPro" id="IPR011545">
    <property type="entry name" value="DEAD/DEAH_box_helicase_dom"/>
</dbReference>
<dbReference type="Gene3D" id="3.40.50.300">
    <property type="entry name" value="P-loop containing nucleotide triphosphate hydrolases"/>
    <property type="match status" value="2"/>
</dbReference>
<feature type="domain" description="DEAD-box RNA helicase Q" evidence="11">
    <location>
        <begin position="161"/>
        <end position="189"/>
    </location>
</feature>
<feature type="domain" description="Helicase C-terminal" evidence="10">
    <location>
        <begin position="378"/>
        <end position="542"/>
    </location>
</feature>
<evidence type="ECO:0000256" key="4">
    <source>
        <dbReference type="ARBA" id="ARBA00022806"/>
    </source>
</evidence>
<feature type="short sequence motif" description="Q motif" evidence="6">
    <location>
        <begin position="161"/>
        <end position="189"/>
    </location>
</feature>
<evidence type="ECO:0000256" key="8">
    <source>
        <dbReference type="SAM" id="MobiDB-lite"/>
    </source>
</evidence>
<dbReference type="GO" id="GO:0003676">
    <property type="term" value="F:nucleic acid binding"/>
    <property type="evidence" value="ECO:0007669"/>
    <property type="project" value="InterPro"/>
</dbReference>
<organism evidence="12 13">
    <name type="scientific">Strongyloides stercoralis</name>
    <name type="common">Threadworm</name>
    <dbReference type="NCBI Taxonomy" id="6248"/>
    <lineage>
        <taxon>Eukaryota</taxon>
        <taxon>Metazoa</taxon>
        <taxon>Ecdysozoa</taxon>
        <taxon>Nematoda</taxon>
        <taxon>Chromadorea</taxon>
        <taxon>Rhabditida</taxon>
        <taxon>Tylenchina</taxon>
        <taxon>Panagrolaimomorpha</taxon>
        <taxon>Strongyloidoidea</taxon>
        <taxon>Strongyloididae</taxon>
        <taxon>Strongyloides</taxon>
    </lineage>
</organism>
<dbReference type="Pfam" id="PF00271">
    <property type="entry name" value="Helicase_C"/>
    <property type="match status" value="1"/>
</dbReference>
<reference evidence="13" key="1">
    <citation type="submission" date="2024-02" db="UniProtKB">
        <authorList>
            <consortium name="WormBaseParasite"/>
        </authorList>
    </citation>
    <scope>IDENTIFICATION</scope>
</reference>
<protein>
    <recommendedName>
        <fullName evidence="1">RNA helicase</fullName>
        <ecNumber evidence="1">3.6.4.13</ecNumber>
    </recommendedName>
</protein>
<accession>A0AAF5I209</accession>
<dbReference type="InterPro" id="IPR027417">
    <property type="entry name" value="P-loop_NTPase"/>
</dbReference>
<dbReference type="SMART" id="SM00487">
    <property type="entry name" value="DEXDc"/>
    <property type="match status" value="1"/>
</dbReference>
<feature type="region of interest" description="Disordered" evidence="8">
    <location>
        <begin position="562"/>
        <end position="593"/>
    </location>
</feature>
<dbReference type="GO" id="GO:0043186">
    <property type="term" value="C:P granule"/>
    <property type="evidence" value="ECO:0007669"/>
    <property type="project" value="UniProtKB-ARBA"/>
</dbReference>
<dbReference type="InterPro" id="IPR000629">
    <property type="entry name" value="RNA-helicase_DEAD-box_CS"/>
</dbReference>
<name>A0AAF5I209_STRER</name>
<evidence type="ECO:0000256" key="1">
    <source>
        <dbReference type="ARBA" id="ARBA00012552"/>
    </source>
</evidence>
<dbReference type="PROSITE" id="PS51192">
    <property type="entry name" value="HELICASE_ATP_BIND_1"/>
    <property type="match status" value="1"/>
</dbReference>
<keyword evidence="5 7" id="KW-0067">ATP-binding</keyword>
<dbReference type="InterPro" id="IPR050079">
    <property type="entry name" value="DEAD_box_RNA_helicase"/>
</dbReference>
<dbReference type="GO" id="GO:0005524">
    <property type="term" value="F:ATP binding"/>
    <property type="evidence" value="ECO:0007669"/>
    <property type="project" value="UniProtKB-KW"/>
</dbReference>
<dbReference type="InterPro" id="IPR014014">
    <property type="entry name" value="RNA_helicase_DEAD_Q_motif"/>
</dbReference>
<dbReference type="GO" id="GO:0003724">
    <property type="term" value="F:RNA helicase activity"/>
    <property type="evidence" value="ECO:0007669"/>
    <property type="project" value="UniProtKB-EC"/>
</dbReference>
<feature type="domain" description="Helicase ATP-binding" evidence="9">
    <location>
        <begin position="192"/>
        <end position="367"/>
    </location>
</feature>
<evidence type="ECO:0000256" key="6">
    <source>
        <dbReference type="PROSITE-ProRule" id="PRU00552"/>
    </source>
</evidence>
<evidence type="ECO:0000313" key="13">
    <source>
        <dbReference type="WBParaSite" id="TCONS_00010464.p1"/>
    </source>
</evidence>
<dbReference type="GO" id="GO:0016787">
    <property type="term" value="F:hydrolase activity"/>
    <property type="evidence" value="ECO:0007669"/>
    <property type="project" value="UniProtKB-KW"/>
</dbReference>
<dbReference type="InterPro" id="IPR001650">
    <property type="entry name" value="Helicase_C-like"/>
</dbReference>
<dbReference type="PANTHER" id="PTHR47959">
    <property type="entry name" value="ATP-DEPENDENT RNA HELICASE RHLE-RELATED"/>
    <property type="match status" value="1"/>
</dbReference>
<dbReference type="WBParaSite" id="TCONS_00010464.p1">
    <property type="protein sequence ID" value="TCONS_00010464.p1"/>
    <property type="gene ID" value="XLOC_003604"/>
</dbReference>
<dbReference type="CDD" id="cd18787">
    <property type="entry name" value="SF2_C_DEAD"/>
    <property type="match status" value="1"/>
</dbReference>
<dbReference type="PROSITE" id="PS00039">
    <property type="entry name" value="DEAD_ATP_HELICASE"/>
    <property type="match status" value="1"/>
</dbReference>
<feature type="compositionally biased region" description="Basic and acidic residues" evidence="8">
    <location>
        <begin position="562"/>
        <end position="584"/>
    </location>
</feature>
<dbReference type="CDD" id="cd17947">
    <property type="entry name" value="DEADc_DDX27"/>
    <property type="match status" value="1"/>
</dbReference>
<dbReference type="GO" id="GO:0005829">
    <property type="term" value="C:cytosol"/>
    <property type="evidence" value="ECO:0007669"/>
    <property type="project" value="TreeGrafter"/>
</dbReference>
<keyword evidence="12" id="KW-1185">Reference proteome</keyword>
<dbReference type="SUPFAM" id="SSF52540">
    <property type="entry name" value="P-loop containing nucleoside triphosphate hydrolases"/>
    <property type="match status" value="1"/>
</dbReference>
<comment type="similarity">
    <text evidence="7">Belongs to the DEAD box helicase family.</text>
</comment>
<evidence type="ECO:0000256" key="7">
    <source>
        <dbReference type="RuleBase" id="RU000492"/>
    </source>
</evidence>
<keyword evidence="2 7" id="KW-0547">Nucleotide-binding</keyword>
<dbReference type="Proteomes" id="UP000035681">
    <property type="component" value="Unplaced"/>
</dbReference>
<evidence type="ECO:0000256" key="3">
    <source>
        <dbReference type="ARBA" id="ARBA00022801"/>
    </source>
</evidence>
<evidence type="ECO:0000256" key="2">
    <source>
        <dbReference type="ARBA" id="ARBA00022741"/>
    </source>
</evidence>
<dbReference type="Pfam" id="PF00270">
    <property type="entry name" value="DEAD"/>
    <property type="match status" value="1"/>
</dbReference>
<dbReference type="SMART" id="SM00490">
    <property type="entry name" value="HELICc"/>
    <property type="match status" value="1"/>
</dbReference>
<evidence type="ECO:0000313" key="12">
    <source>
        <dbReference type="Proteomes" id="UP000035681"/>
    </source>
</evidence>
<dbReference type="InterPro" id="IPR014001">
    <property type="entry name" value="Helicase_ATP-bd"/>
</dbReference>
<dbReference type="PROSITE" id="PS51194">
    <property type="entry name" value="HELICASE_CTER"/>
    <property type="match status" value="1"/>
</dbReference>
<keyword evidence="4 7" id="KW-0347">Helicase</keyword>
<dbReference type="AlphaFoldDB" id="A0AAF5I209"/>
<evidence type="ECO:0000259" key="10">
    <source>
        <dbReference type="PROSITE" id="PS51194"/>
    </source>
</evidence>
<dbReference type="PROSITE" id="PS51195">
    <property type="entry name" value="Q_MOTIF"/>
    <property type="match status" value="1"/>
</dbReference>
<dbReference type="PANTHER" id="PTHR47959:SF1">
    <property type="entry name" value="ATP-DEPENDENT RNA HELICASE DBPA"/>
    <property type="match status" value="1"/>
</dbReference>
<evidence type="ECO:0000259" key="11">
    <source>
        <dbReference type="PROSITE" id="PS51195"/>
    </source>
</evidence>